<dbReference type="Pfam" id="PF24864">
    <property type="entry name" value="DUF7730"/>
    <property type="match status" value="1"/>
</dbReference>
<feature type="region of interest" description="Disordered" evidence="1">
    <location>
        <begin position="61"/>
        <end position="80"/>
    </location>
</feature>
<evidence type="ECO:0000256" key="1">
    <source>
        <dbReference type="SAM" id="MobiDB-lite"/>
    </source>
</evidence>
<dbReference type="InterPro" id="IPR056632">
    <property type="entry name" value="DUF7730"/>
</dbReference>
<proteinExistence type="predicted"/>
<dbReference type="EMBL" id="MU004195">
    <property type="protein sequence ID" value="KAF2491401.1"/>
    <property type="molecule type" value="Genomic_DNA"/>
</dbReference>
<name>A0A6A6QGT7_9PEZI</name>
<organism evidence="3 4">
    <name type="scientific">Lophium mytilinum</name>
    <dbReference type="NCBI Taxonomy" id="390894"/>
    <lineage>
        <taxon>Eukaryota</taxon>
        <taxon>Fungi</taxon>
        <taxon>Dikarya</taxon>
        <taxon>Ascomycota</taxon>
        <taxon>Pezizomycotina</taxon>
        <taxon>Dothideomycetes</taxon>
        <taxon>Pleosporomycetidae</taxon>
        <taxon>Mytilinidiales</taxon>
        <taxon>Mytilinidiaceae</taxon>
        <taxon>Lophium</taxon>
    </lineage>
</organism>
<accession>A0A6A6QGT7</accession>
<evidence type="ECO:0000259" key="2">
    <source>
        <dbReference type="Pfam" id="PF24864"/>
    </source>
</evidence>
<dbReference type="OrthoDB" id="4757095at2759"/>
<reference evidence="3" key="1">
    <citation type="journal article" date="2020" name="Stud. Mycol.">
        <title>101 Dothideomycetes genomes: a test case for predicting lifestyles and emergence of pathogens.</title>
        <authorList>
            <person name="Haridas S."/>
            <person name="Albert R."/>
            <person name="Binder M."/>
            <person name="Bloem J."/>
            <person name="Labutti K."/>
            <person name="Salamov A."/>
            <person name="Andreopoulos B."/>
            <person name="Baker S."/>
            <person name="Barry K."/>
            <person name="Bills G."/>
            <person name="Bluhm B."/>
            <person name="Cannon C."/>
            <person name="Castanera R."/>
            <person name="Culley D."/>
            <person name="Daum C."/>
            <person name="Ezra D."/>
            <person name="Gonzalez J."/>
            <person name="Henrissat B."/>
            <person name="Kuo A."/>
            <person name="Liang C."/>
            <person name="Lipzen A."/>
            <person name="Lutzoni F."/>
            <person name="Magnuson J."/>
            <person name="Mondo S."/>
            <person name="Nolan M."/>
            <person name="Ohm R."/>
            <person name="Pangilinan J."/>
            <person name="Park H.-J."/>
            <person name="Ramirez L."/>
            <person name="Alfaro M."/>
            <person name="Sun H."/>
            <person name="Tritt A."/>
            <person name="Yoshinaga Y."/>
            <person name="Zwiers L.-H."/>
            <person name="Turgeon B."/>
            <person name="Goodwin S."/>
            <person name="Spatafora J."/>
            <person name="Crous P."/>
            <person name="Grigoriev I."/>
        </authorList>
    </citation>
    <scope>NUCLEOTIDE SEQUENCE</scope>
    <source>
        <strain evidence="3">CBS 269.34</strain>
    </source>
</reference>
<protein>
    <recommendedName>
        <fullName evidence="2">DUF7730 domain-containing protein</fullName>
    </recommendedName>
</protein>
<dbReference type="PROSITE" id="PS51257">
    <property type="entry name" value="PROKAR_LIPOPROTEIN"/>
    <property type="match status" value="1"/>
</dbReference>
<gene>
    <name evidence="3" type="ORF">BU16DRAFT_565103</name>
</gene>
<keyword evidence="4" id="KW-1185">Reference proteome</keyword>
<sequence length="342" mass="39349">MRASGVLLSILCGPCVCIYVGFAACFCPARLHRRSEPEDKRRFERRQRHAPRPLVVRKRGLSIPLPEPEPEPEKLDIPSSPEELKQTTVFQEKSRLMALPLELREMIYKAVLGDDVMHVIHKENKLGHLRCKAKSEEDCPKRWYGEGPCRDSCWGVVDSSNIWMPVGDPAERSDGDVLPLLQTCRQVYSEAIPLLYSTNTFSFIDLDCLRHLSATILPSRFNAIKSLTIEWYLTWPLYDDFAQRMLFSTSLYPPHDEATWEEIWRIIAGMKGLQRLRVDLNYFDGFRDNECEQKMLAPLRQIKGVKNFTVYLGWKGKEVIGAPFKLTRPVTTGADDSSEDDW</sequence>
<dbReference type="PANTHER" id="PTHR38790">
    <property type="entry name" value="2EXR DOMAIN-CONTAINING PROTEIN-RELATED"/>
    <property type="match status" value="1"/>
</dbReference>
<feature type="domain" description="DUF7730" evidence="2">
    <location>
        <begin position="91"/>
        <end position="316"/>
    </location>
</feature>
<evidence type="ECO:0000313" key="3">
    <source>
        <dbReference type="EMBL" id="KAF2491401.1"/>
    </source>
</evidence>
<dbReference type="Proteomes" id="UP000799750">
    <property type="component" value="Unassembled WGS sequence"/>
</dbReference>
<dbReference type="AlphaFoldDB" id="A0A6A6QGT7"/>
<evidence type="ECO:0000313" key="4">
    <source>
        <dbReference type="Proteomes" id="UP000799750"/>
    </source>
</evidence>